<reference evidence="1" key="1">
    <citation type="journal article" date="2014" name="Int. J. Syst. Evol. Microbiol.">
        <title>Complete genome sequence of Corynebacterium casei LMG S-19264T (=DSM 44701T), isolated from a smear-ripened cheese.</title>
        <authorList>
            <consortium name="US DOE Joint Genome Institute (JGI-PGF)"/>
            <person name="Walter F."/>
            <person name="Albersmeier A."/>
            <person name="Kalinowski J."/>
            <person name="Ruckert C."/>
        </authorList>
    </citation>
    <scope>NUCLEOTIDE SEQUENCE</scope>
    <source>
        <strain evidence="1">CCM 7905</strain>
    </source>
</reference>
<reference evidence="1" key="2">
    <citation type="submission" date="2020-09" db="EMBL/GenBank/DDBJ databases">
        <authorList>
            <person name="Sun Q."/>
            <person name="Sedlacek I."/>
        </authorList>
    </citation>
    <scope>NUCLEOTIDE SEQUENCE</scope>
    <source>
        <strain evidence="1">CCM 7905</strain>
    </source>
</reference>
<dbReference type="EMBL" id="BMCU01000007">
    <property type="protein sequence ID" value="GGG28159.1"/>
    <property type="molecule type" value="Genomic_DNA"/>
</dbReference>
<keyword evidence="2" id="KW-1185">Reference proteome</keyword>
<dbReference type="AlphaFoldDB" id="A0A917G8S5"/>
<accession>A0A917G8S5</accession>
<gene>
    <name evidence="1" type="ORF">GCM10007304_47470</name>
</gene>
<evidence type="ECO:0000313" key="1">
    <source>
        <dbReference type="EMBL" id="GGG28159.1"/>
    </source>
</evidence>
<dbReference type="Proteomes" id="UP000654257">
    <property type="component" value="Unassembled WGS sequence"/>
</dbReference>
<sequence>MTTTSVEQSLSNKYVSRAVEAAQLSASNVDDIVAWLGELGVDDVSFSGPGEHTAWVGLPGASGSVMDHKAYDGEWIVVLRRPDDQVTGAIALTDEFFSRWFVRD</sequence>
<organism evidence="1 2">
    <name type="scientific">Rhodococcoides trifolii</name>
    <dbReference type="NCBI Taxonomy" id="908250"/>
    <lineage>
        <taxon>Bacteria</taxon>
        <taxon>Bacillati</taxon>
        <taxon>Actinomycetota</taxon>
        <taxon>Actinomycetes</taxon>
        <taxon>Mycobacteriales</taxon>
        <taxon>Nocardiaceae</taxon>
        <taxon>Rhodococcoides</taxon>
    </lineage>
</organism>
<name>A0A917G8S5_9NOCA</name>
<comment type="caution">
    <text evidence="1">The sequence shown here is derived from an EMBL/GenBank/DDBJ whole genome shotgun (WGS) entry which is preliminary data.</text>
</comment>
<proteinExistence type="predicted"/>
<evidence type="ECO:0000313" key="2">
    <source>
        <dbReference type="Proteomes" id="UP000654257"/>
    </source>
</evidence>
<protein>
    <submittedName>
        <fullName evidence="1">Uncharacterized protein</fullName>
    </submittedName>
</protein>
<dbReference type="RefSeq" id="WP_188547728.1">
    <property type="nucleotide sequence ID" value="NZ_BMCU01000007.1"/>
</dbReference>